<dbReference type="InterPro" id="IPR003599">
    <property type="entry name" value="Ig_sub"/>
</dbReference>
<dbReference type="GO" id="GO:0005886">
    <property type="term" value="C:plasma membrane"/>
    <property type="evidence" value="ECO:0007669"/>
    <property type="project" value="TreeGrafter"/>
</dbReference>
<sequence>MPSCFVKKGSDGPYVMTWHRNDQEVKDNARVKTSVKATGTTIAIDGIRVEDVANYTCTATNAEGSDTLTLPLVVAGGPPDLREFSFPSEVALGEEILVGCFVKKGTAGPYRITWLKDGKEIRESERVTITARSKTSAALRISSIRAEDVANYTCVASNDYGTDSVTAPLIINDIPKIQEFKFPANLSPGETALVGCIVSKGSAGPYELSWWKDGVPLTHDSSRTSVMSHKGGPVSTLTIVDVSASDSGNYTCVARNAAGSDSFSAFLAVTGVYVTLCLIVASSPGSLQMQGAPRLQSAGFPNELSLGEETVATCFVKKGSAGPYALAWQKEGEPVRNSDRVVVTVKSTSTALSIDGVQVEDIGNYTCSATNSAGTDALTLPLLISDAPKINEFKFPANLSPGDTVAVNCVIKNGGAGPFELLWLKNDHPLEPTASLTVTSPKGGPVSMLSIVDVSARDSGNYTCVARNVAGSDRYSAHLVVTELTGPLSDFVSPGLVRTAQDLSLNRRVSLVRASESSVALGIRDIRPEDIGNYTCVVSYGDAAESISVPLVMSGTAALVIADLRPEDVGNYTCVASNDIGSDSFTAAASGASCLLFWRLKCGRQVQYLKKSKRVYILEYQPPKIREFRFPANLSPGDTVAVNCVVKKGSSGPFKLTWMKDGVPVQPTETLTVASHKGGPLSALSIVDLAAEDSGNYTCVARNAIGNEEFSAYLAVKGPPRLLEFAFPPDVSLGDEIIVPCVVKKGTAGPYRIAWQKNAVDLRENADRVSVSYPNTKRSSTLSIASLQPEDVGNYTCSASNSFGSDSFTAALVVNDGPKIKEFEFPTNLSPGDTIAVVCLVQKGSAGPYELSWRKDDRPVVPSASLTVTSSKGGPMSTLTVADVSARDSGNYSCVARNAAGSDRFTAHLAVAVVASCRRLIEKMDPCSGKIRLTTASCTAVLVISALMFPARSSGASSMIGDYPKPNSLGFPPNLGLGDEAIASCFVPKTSWRGGDVTLRMTWTRSDGEDLSSNGRVSLLSASESSVTLSIRDIRPEDIGNYTCVASYGDASESITVPLAVSESPVLRQFSFPPEVTLGEHILVSCAVKKGATGLHHVTWLKDGDELEKSGRVSVSAQFGGSVSLLRIADLRAEDVGNYTCVARNSFGSDSFTAPLVVQDAPRIKEFKFPANLSPGDSVVVSCVIPKGVAGPFQLSWLKDDKPLEPTASLTVTSIEGGPVSTLTILDVSAEDSGNYTCVAENAAGSDRFSAYLAVTDPTPPYRGTKPVRHYPCDIFLSQSVCILFGGRPRGLHQ</sequence>
<feature type="domain" description="Ig-like" evidence="4">
    <location>
        <begin position="175"/>
        <end position="270"/>
    </location>
</feature>
<feature type="domain" description="Ig-like" evidence="4">
    <location>
        <begin position="293"/>
        <end position="385"/>
    </location>
</feature>
<dbReference type="SMART" id="SM00409">
    <property type="entry name" value="IG"/>
    <property type="match status" value="12"/>
</dbReference>
<feature type="domain" description="Ig-like" evidence="4">
    <location>
        <begin position="964"/>
        <end position="1062"/>
    </location>
</feature>
<feature type="domain" description="Ig-like" evidence="4">
    <location>
        <begin position="79"/>
        <end position="172"/>
    </location>
</feature>
<dbReference type="InterPro" id="IPR050958">
    <property type="entry name" value="Cell_Adh-Cytoskel_Orgn"/>
</dbReference>
<keyword evidence="1" id="KW-0732">Signal</keyword>
<feature type="domain" description="Ig-like" evidence="4">
    <location>
        <begin position="494"/>
        <end position="590"/>
    </location>
</feature>
<keyword evidence="3" id="KW-0393">Immunoglobulin domain</keyword>
<dbReference type="PANTHER" id="PTHR45080">
    <property type="entry name" value="CONTACTIN 5"/>
    <property type="match status" value="1"/>
</dbReference>
<dbReference type="VEuPathDB" id="VectorBase:LOC119185727"/>
<feature type="domain" description="Ig-like" evidence="4">
    <location>
        <begin position="388"/>
        <end position="482"/>
    </location>
</feature>
<dbReference type="PRINTS" id="PR01832">
    <property type="entry name" value="VEGFRECEPTOR"/>
</dbReference>
<dbReference type="GO" id="GO:0050808">
    <property type="term" value="P:synapse organization"/>
    <property type="evidence" value="ECO:0007669"/>
    <property type="project" value="TreeGrafter"/>
</dbReference>
<evidence type="ECO:0000259" key="4">
    <source>
        <dbReference type="PROSITE" id="PS50835"/>
    </source>
</evidence>
<feature type="domain" description="Ig-like" evidence="4">
    <location>
        <begin position="623"/>
        <end position="715"/>
    </location>
</feature>
<feature type="domain" description="Ig-like" evidence="4">
    <location>
        <begin position="1065"/>
        <end position="1159"/>
    </location>
</feature>
<evidence type="ECO:0000313" key="5">
    <source>
        <dbReference type="EMBL" id="KAH8029774.1"/>
    </source>
</evidence>
<dbReference type="Pfam" id="PF13927">
    <property type="entry name" value="Ig_3"/>
    <property type="match status" value="1"/>
</dbReference>
<dbReference type="SMART" id="SM00406">
    <property type="entry name" value="IGv"/>
    <property type="match status" value="8"/>
</dbReference>
<feature type="domain" description="Ig-like" evidence="4">
    <location>
        <begin position="1"/>
        <end position="69"/>
    </location>
</feature>
<dbReference type="GO" id="GO:0030424">
    <property type="term" value="C:axon"/>
    <property type="evidence" value="ECO:0007669"/>
    <property type="project" value="TreeGrafter"/>
</dbReference>
<dbReference type="FunFam" id="2.60.40.10:FF:000333">
    <property type="entry name" value="Down syndrome cell adhesion molecule"/>
    <property type="match status" value="8"/>
</dbReference>
<organism evidence="5 6">
    <name type="scientific">Rhipicephalus microplus</name>
    <name type="common">Cattle tick</name>
    <name type="synonym">Boophilus microplus</name>
    <dbReference type="NCBI Taxonomy" id="6941"/>
    <lineage>
        <taxon>Eukaryota</taxon>
        <taxon>Metazoa</taxon>
        <taxon>Ecdysozoa</taxon>
        <taxon>Arthropoda</taxon>
        <taxon>Chelicerata</taxon>
        <taxon>Arachnida</taxon>
        <taxon>Acari</taxon>
        <taxon>Parasitiformes</taxon>
        <taxon>Ixodida</taxon>
        <taxon>Ixodoidea</taxon>
        <taxon>Ixodidae</taxon>
        <taxon>Rhipicephalinae</taxon>
        <taxon>Rhipicephalus</taxon>
        <taxon>Boophilus</taxon>
    </lineage>
</organism>
<gene>
    <name evidence="5" type="ORF">HPB51_004779</name>
</gene>
<dbReference type="PROSITE" id="PS50835">
    <property type="entry name" value="IG_LIKE"/>
    <property type="match status" value="12"/>
</dbReference>
<dbReference type="InterPro" id="IPR013106">
    <property type="entry name" value="Ig_V-set"/>
</dbReference>
<keyword evidence="2" id="KW-1015">Disulfide bond</keyword>
<dbReference type="PANTHER" id="PTHR45080:SF8">
    <property type="entry name" value="IG-LIKE DOMAIN-CONTAINING PROTEIN"/>
    <property type="match status" value="1"/>
</dbReference>
<dbReference type="SMART" id="SM00408">
    <property type="entry name" value="IGc2"/>
    <property type="match status" value="11"/>
</dbReference>
<dbReference type="SUPFAM" id="SSF48726">
    <property type="entry name" value="Immunoglobulin"/>
    <property type="match status" value="13"/>
</dbReference>
<dbReference type="Gene3D" id="2.60.40.10">
    <property type="entry name" value="Immunoglobulins"/>
    <property type="match status" value="13"/>
</dbReference>
<dbReference type="InterPro" id="IPR013098">
    <property type="entry name" value="Ig_I-set"/>
</dbReference>
<accession>A0A9J6E645</accession>
<dbReference type="InterPro" id="IPR013783">
    <property type="entry name" value="Ig-like_fold"/>
</dbReference>
<feature type="domain" description="Ig-like" evidence="4">
    <location>
        <begin position="1162"/>
        <end position="1256"/>
    </location>
</feature>
<dbReference type="InterPro" id="IPR036179">
    <property type="entry name" value="Ig-like_dom_sf"/>
</dbReference>
<feature type="domain" description="Ig-like" evidence="4">
    <location>
        <begin position="720"/>
        <end position="815"/>
    </location>
</feature>
<dbReference type="Proteomes" id="UP000821866">
    <property type="component" value="Chromosome 3"/>
</dbReference>
<dbReference type="Pfam" id="PF07679">
    <property type="entry name" value="I-set"/>
    <property type="match status" value="10"/>
</dbReference>
<dbReference type="InterPro" id="IPR007110">
    <property type="entry name" value="Ig-like_dom"/>
</dbReference>
<dbReference type="GO" id="GO:0007156">
    <property type="term" value="P:homophilic cell adhesion via plasma membrane adhesion molecules"/>
    <property type="evidence" value="ECO:0007669"/>
    <property type="project" value="TreeGrafter"/>
</dbReference>
<keyword evidence="6" id="KW-1185">Reference proteome</keyword>
<reference evidence="5" key="2">
    <citation type="submission" date="2021-09" db="EMBL/GenBank/DDBJ databases">
        <authorList>
            <person name="Jia N."/>
            <person name="Wang J."/>
            <person name="Shi W."/>
            <person name="Du L."/>
            <person name="Sun Y."/>
            <person name="Zhan W."/>
            <person name="Jiang J."/>
            <person name="Wang Q."/>
            <person name="Zhang B."/>
            <person name="Ji P."/>
            <person name="Sakyi L.B."/>
            <person name="Cui X."/>
            <person name="Yuan T."/>
            <person name="Jiang B."/>
            <person name="Yang W."/>
            <person name="Lam T.T.-Y."/>
            <person name="Chang Q."/>
            <person name="Ding S."/>
            <person name="Wang X."/>
            <person name="Zhu J."/>
            <person name="Ruan X."/>
            <person name="Zhao L."/>
            <person name="Wei J."/>
            <person name="Que T."/>
            <person name="Du C."/>
            <person name="Cheng J."/>
            <person name="Dai P."/>
            <person name="Han X."/>
            <person name="Huang E."/>
            <person name="Gao Y."/>
            <person name="Liu J."/>
            <person name="Shao H."/>
            <person name="Ye R."/>
            <person name="Li L."/>
            <person name="Wei W."/>
            <person name="Wang X."/>
            <person name="Wang C."/>
            <person name="Huo Q."/>
            <person name="Li W."/>
            <person name="Guo W."/>
            <person name="Chen H."/>
            <person name="Chen S."/>
            <person name="Zhou L."/>
            <person name="Zhou L."/>
            <person name="Ni X."/>
            <person name="Tian J."/>
            <person name="Zhou Y."/>
            <person name="Sheng Y."/>
            <person name="Liu T."/>
            <person name="Pan Y."/>
            <person name="Xia L."/>
            <person name="Li J."/>
            <person name="Zhao F."/>
            <person name="Cao W."/>
        </authorList>
    </citation>
    <scope>NUCLEOTIDE SEQUENCE</scope>
    <source>
        <strain evidence="5">Rmic-2018</strain>
        <tissue evidence="5">Larvae</tissue>
    </source>
</reference>
<evidence type="ECO:0000313" key="6">
    <source>
        <dbReference type="Proteomes" id="UP000821866"/>
    </source>
</evidence>
<protein>
    <recommendedName>
        <fullName evidence="4">Ig-like domain-containing protein</fullName>
    </recommendedName>
</protein>
<evidence type="ECO:0000256" key="1">
    <source>
        <dbReference type="ARBA" id="ARBA00022729"/>
    </source>
</evidence>
<evidence type="ECO:0000256" key="2">
    <source>
        <dbReference type="ARBA" id="ARBA00023157"/>
    </source>
</evidence>
<proteinExistence type="predicted"/>
<comment type="caution">
    <text evidence="5">The sequence shown here is derived from an EMBL/GenBank/DDBJ whole genome shotgun (WGS) entry which is preliminary data.</text>
</comment>
<name>A0A9J6E645_RHIMP</name>
<dbReference type="InterPro" id="IPR003598">
    <property type="entry name" value="Ig_sub2"/>
</dbReference>
<feature type="domain" description="Ig-like" evidence="4">
    <location>
        <begin position="818"/>
        <end position="910"/>
    </location>
</feature>
<dbReference type="EMBL" id="JABSTU010000005">
    <property type="protein sequence ID" value="KAH8029774.1"/>
    <property type="molecule type" value="Genomic_DNA"/>
</dbReference>
<reference evidence="5" key="1">
    <citation type="journal article" date="2020" name="Cell">
        <title>Large-Scale Comparative Analyses of Tick Genomes Elucidate Their Genetic Diversity and Vector Capacities.</title>
        <authorList>
            <consortium name="Tick Genome and Microbiome Consortium (TIGMIC)"/>
            <person name="Jia N."/>
            <person name="Wang J."/>
            <person name="Shi W."/>
            <person name="Du L."/>
            <person name="Sun Y."/>
            <person name="Zhan W."/>
            <person name="Jiang J.F."/>
            <person name="Wang Q."/>
            <person name="Zhang B."/>
            <person name="Ji P."/>
            <person name="Bell-Sakyi L."/>
            <person name="Cui X.M."/>
            <person name="Yuan T.T."/>
            <person name="Jiang B.G."/>
            <person name="Yang W.F."/>
            <person name="Lam T.T."/>
            <person name="Chang Q.C."/>
            <person name="Ding S.J."/>
            <person name="Wang X.J."/>
            <person name="Zhu J.G."/>
            <person name="Ruan X.D."/>
            <person name="Zhao L."/>
            <person name="Wei J.T."/>
            <person name="Ye R.Z."/>
            <person name="Que T.C."/>
            <person name="Du C.H."/>
            <person name="Zhou Y.H."/>
            <person name="Cheng J.X."/>
            <person name="Dai P.F."/>
            <person name="Guo W.B."/>
            <person name="Han X.H."/>
            <person name="Huang E.J."/>
            <person name="Li L.F."/>
            <person name="Wei W."/>
            <person name="Gao Y.C."/>
            <person name="Liu J.Z."/>
            <person name="Shao H.Z."/>
            <person name="Wang X."/>
            <person name="Wang C.C."/>
            <person name="Yang T.C."/>
            <person name="Huo Q.B."/>
            <person name="Li W."/>
            <person name="Chen H.Y."/>
            <person name="Chen S.E."/>
            <person name="Zhou L.G."/>
            <person name="Ni X.B."/>
            <person name="Tian J.H."/>
            <person name="Sheng Y."/>
            <person name="Liu T."/>
            <person name="Pan Y.S."/>
            <person name="Xia L.Y."/>
            <person name="Li J."/>
            <person name="Zhao F."/>
            <person name="Cao W.C."/>
        </authorList>
    </citation>
    <scope>NUCLEOTIDE SEQUENCE</scope>
    <source>
        <strain evidence="5">Rmic-2018</strain>
    </source>
</reference>
<evidence type="ECO:0000256" key="3">
    <source>
        <dbReference type="ARBA" id="ARBA00023319"/>
    </source>
</evidence>
<dbReference type="GO" id="GO:0008046">
    <property type="term" value="F:axon guidance receptor activity"/>
    <property type="evidence" value="ECO:0007669"/>
    <property type="project" value="TreeGrafter"/>
</dbReference>
<dbReference type="GO" id="GO:0043025">
    <property type="term" value="C:neuronal cell body"/>
    <property type="evidence" value="ECO:0007669"/>
    <property type="project" value="TreeGrafter"/>
</dbReference>